<feature type="domain" description="Glycoside hydrolase family 2 immunoglobulin-like beta-sandwich" evidence="5">
    <location>
        <begin position="197"/>
        <end position="300"/>
    </location>
</feature>
<dbReference type="GO" id="GO:0016787">
    <property type="term" value="F:hydrolase activity"/>
    <property type="evidence" value="ECO:0007669"/>
    <property type="project" value="UniProtKB-KW"/>
</dbReference>
<evidence type="ECO:0000256" key="3">
    <source>
        <dbReference type="ARBA" id="ARBA00023295"/>
    </source>
</evidence>
<dbReference type="InterPro" id="IPR006101">
    <property type="entry name" value="Glyco_hydro_2"/>
</dbReference>
<dbReference type="Pfam" id="PF02837">
    <property type="entry name" value="Glyco_hydro_2_N"/>
    <property type="match status" value="1"/>
</dbReference>
<name>A0ABT5HVS4_9CAUL</name>
<sequence>MNWVRVMAVCTVLIVMPLTVLAQRVETPLDDGWRFVRQDVPAAKDTEFDDTGWQAVTLPHTFNAGDAGSGGDKARGETEGSYYRGPGWYRRMLDLTPEAGRRYVLNFDGAALVTELWVNGQSIGRHDGGYAAFRFDITPALKPGKNLIAVRVDNRRFPHIAPLTGDFIVFGGLYRKVSLISVPEAHISLGDHGGPGIYVTTKAIAPKAMIGVKTLLTNDRAAPVKATVSTRILDATGKVVAMGTTRHDLMAGQTLPVETALRIARARLWAGRADPYLYRVEVSVTANGRRDTVAAPLGIRTVAVDKTGTFRLNGKPYRIYGTNMQQPGRYGKGTAVSDAEIAEDMQIMDEMGVTALRLAHMQHPKKVYEEADRRGILITTEVPLVDEIDNSDAFRDTTVAQMRELVAQNYNHPSVATWGLGNELRVSSPQSNAVLAGLQATAKGMDPYRPTNYAHCCLDDNDAIANHSDTISYNRYFGWYWGEHADMGKWADDLHAKYPDRILGVSEYGAGASIKHQEDPPKRTVPQSYWHPEQYQALYHEANWRELNKRPYLWSNFIWLAFDFPSFRRNEGDRPAINDKGLVTEDRKVRKDAWYWYQANWSEAPMVHITSRRDTPKRAKFVTVKIYTNQPEVSLTFNGQRLSPKKPDDHIATWDIELIEGDNTVTATAGAVTDSVVWQWTARTGGL</sequence>
<keyword evidence="9" id="KW-1185">Reference proteome</keyword>
<dbReference type="InterPro" id="IPR006103">
    <property type="entry name" value="Glyco_hydro_2_cat"/>
</dbReference>
<dbReference type="Pfam" id="PF02836">
    <property type="entry name" value="Glyco_hydro_2_C"/>
    <property type="match status" value="1"/>
</dbReference>
<feature type="domain" description="Glycoside hydrolase family 2 catalytic" evidence="6">
    <location>
        <begin position="304"/>
        <end position="592"/>
    </location>
</feature>
<organism evidence="8 9">
    <name type="scientific">Asticcacaulis aquaticus</name>
    <dbReference type="NCBI Taxonomy" id="2984212"/>
    <lineage>
        <taxon>Bacteria</taxon>
        <taxon>Pseudomonadati</taxon>
        <taxon>Pseudomonadota</taxon>
        <taxon>Alphaproteobacteria</taxon>
        <taxon>Caulobacterales</taxon>
        <taxon>Caulobacteraceae</taxon>
        <taxon>Asticcacaulis</taxon>
    </lineage>
</organism>
<evidence type="ECO:0000256" key="2">
    <source>
        <dbReference type="ARBA" id="ARBA00022801"/>
    </source>
</evidence>
<dbReference type="InterPro" id="IPR008979">
    <property type="entry name" value="Galactose-bd-like_sf"/>
</dbReference>
<feature type="chain" id="PRO_5046822405" evidence="4">
    <location>
        <begin position="23"/>
        <end position="687"/>
    </location>
</feature>
<dbReference type="InterPro" id="IPR017853">
    <property type="entry name" value="GH"/>
</dbReference>
<dbReference type="InterPro" id="IPR006102">
    <property type="entry name" value="Ig-like_GH2"/>
</dbReference>
<reference evidence="8 9" key="1">
    <citation type="submission" date="2023-01" db="EMBL/GenBank/DDBJ databases">
        <title>Novel species of the genus Asticcacaulis isolated from rivers.</title>
        <authorList>
            <person name="Lu H."/>
        </authorList>
    </citation>
    <scope>NUCLEOTIDE SEQUENCE [LARGE SCALE GENOMIC DNA]</scope>
    <source>
        <strain evidence="8 9">BYS171W</strain>
    </source>
</reference>
<dbReference type="PANTHER" id="PTHR42732:SF1">
    <property type="entry name" value="BETA-MANNOSIDASE"/>
    <property type="match status" value="1"/>
</dbReference>
<feature type="domain" description="Glycosyl hydrolases family 2 sugar binding" evidence="7">
    <location>
        <begin position="83"/>
        <end position="183"/>
    </location>
</feature>
<comment type="caution">
    <text evidence="8">The sequence shown here is derived from an EMBL/GenBank/DDBJ whole genome shotgun (WGS) entry which is preliminary data.</text>
</comment>
<proteinExistence type="inferred from homology"/>
<dbReference type="PRINTS" id="PR00132">
    <property type="entry name" value="GLHYDRLASE2"/>
</dbReference>
<comment type="similarity">
    <text evidence="1">Belongs to the glycosyl hydrolase 2 family.</text>
</comment>
<dbReference type="RefSeq" id="WP_272748601.1">
    <property type="nucleotide sequence ID" value="NZ_JAQQKX010000010.1"/>
</dbReference>
<dbReference type="InterPro" id="IPR036156">
    <property type="entry name" value="Beta-gal/glucu_dom_sf"/>
</dbReference>
<dbReference type="SUPFAM" id="SSF49785">
    <property type="entry name" value="Galactose-binding domain-like"/>
    <property type="match status" value="1"/>
</dbReference>
<keyword evidence="4" id="KW-0732">Signal</keyword>
<dbReference type="Gene3D" id="2.60.40.10">
    <property type="entry name" value="Immunoglobulins"/>
    <property type="match status" value="2"/>
</dbReference>
<dbReference type="InterPro" id="IPR006104">
    <property type="entry name" value="Glyco_hydro_2_N"/>
</dbReference>
<protein>
    <submittedName>
        <fullName evidence="8">Glycoside hydrolase family 2 TIM barrel-domain containing protein</fullName>
    </submittedName>
</protein>
<dbReference type="Gene3D" id="2.60.120.260">
    <property type="entry name" value="Galactose-binding domain-like"/>
    <property type="match status" value="1"/>
</dbReference>
<dbReference type="EMBL" id="JAQQKX010000010">
    <property type="protein sequence ID" value="MDC7684149.1"/>
    <property type="molecule type" value="Genomic_DNA"/>
</dbReference>
<dbReference type="InterPro" id="IPR051913">
    <property type="entry name" value="GH2_Domain-Containing"/>
</dbReference>
<keyword evidence="3" id="KW-0326">Glycosidase</keyword>
<feature type="signal peptide" evidence="4">
    <location>
        <begin position="1"/>
        <end position="22"/>
    </location>
</feature>
<evidence type="ECO:0000313" key="9">
    <source>
        <dbReference type="Proteomes" id="UP001214854"/>
    </source>
</evidence>
<dbReference type="SUPFAM" id="SSF51445">
    <property type="entry name" value="(Trans)glycosidases"/>
    <property type="match status" value="1"/>
</dbReference>
<accession>A0ABT5HVS4</accession>
<dbReference type="Proteomes" id="UP001214854">
    <property type="component" value="Unassembled WGS sequence"/>
</dbReference>
<gene>
    <name evidence="8" type="ORF">PQU92_12735</name>
</gene>
<evidence type="ECO:0000313" key="8">
    <source>
        <dbReference type="EMBL" id="MDC7684149.1"/>
    </source>
</evidence>
<dbReference type="Gene3D" id="3.20.20.80">
    <property type="entry name" value="Glycosidases"/>
    <property type="match status" value="1"/>
</dbReference>
<evidence type="ECO:0000259" key="6">
    <source>
        <dbReference type="Pfam" id="PF02836"/>
    </source>
</evidence>
<keyword evidence="2 8" id="KW-0378">Hydrolase</keyword>
<evidence type="ECO:0000259" key="5">
    <source>
        <dbReference type="Pfam" id="PF00703"/>
    </source>
</evidence>
<evidence type="ECO:0000259" key="7">
    <source>
        <dbReference type="Pfam" id="PF02837"/>
    </source>
</evidence>
<evidence type="ECO:0000256" key="4">
    <source>
        <dbReference type="SAM" id="SignalP"/>
    </source>
</evidence>
<dbReference type="InterPro" id="IPR013783">
    <property type="entry name" value="Ig-like_fold"/>
</dbReference>
<dbReference type="SUPFAM" id="SSF49303">
    <property type="entry name" value="beta-Galactosidase/glucuronidase domain"/>
    <property type="match status" value="1"/>
</dbReference>
<dbReference type="PANTHER" id="PTHR42732">
    <property type="entry name" value="BETA-GALACTOSIDASE"/>
    <property type="match status" value="1"/>
</dbReference>
<dbReference type="Pfam" id="PF00703">
    <property type="entry name" value="Glyco_hydro_2"/>
    <property type="match status" value="1"/>
</dbReference>
<evidence type="ECO:0000256" key="1">
    <source>
        <dbReference type="ARBA" id="ARBA00007401"/>
    </source>
</evidence>